<feature type="signal peptide" evidence="1">
    <location>
        <begin position="1"/>
        <end position="30"/>
    </location>
</feature>
<organism evidence="3 4">
    <name type="scientific">Nitrosospira multiformis</name>
    <dbReference type="NCBI Taxonomy" id="1231"/>
    <lineage>
        <taxon>Bacteria</taxon>
        <taxon>Pseudomonadati</taxon>
        <taxon>Pseudomonadota</taxon>
        <taxon>Betaproteobacteria</taxon>
        <taxon>Nitrosomonadales</taxon>
        <taxon>Nitrosomonadaceae</taxon>
        <taxon>Nitrosospira</taxon>
    </lineage>
</organism>
<accession>A0A1H9ZCD0</accession>
<name>A0A1H9ZCD0_9PROT</name>
<dbReference type="Gene3D" id="2.40.160.100">
    <property type="match status" value="1"/>
</dbReference>
<dbReference type="RefSeq" id="WP_081355641.1">
    <property type="nucleotide sequence ID" value="NZ_FOHI01000001.1"/>
</dbReference>
<protein>
    <submittedName>
        <fullName evidence="3">Alginate export</fullName>
    </submittedName>
</protein>
<dbReference type="Pfam" id="PF13372">
    <property type="entry name" value="Alginate_exp"/>
    <property type="match status" value="1"/>
</dbReference>
<evidence type="ECO:0000313" key="3">
    <source>
        <dbReference type="EMBL" id="SES79238.1"/>
    </source>
</evidence>
<dbReference type="InterPro" id="IPR053728">
    <property type="entry name" value="Alginate_Permeability_Chnl"/>
</dbReference>
<keyword evidence="1" id="KW-0732">Signal</keyword>
<gene>
    <name evidence="3" type="ORF">SAMN05216412_101599</name>
</gene>
<evidence type="ECO:0000256" key="1">
    <source>
        <dbReference type="SAM" id="SignalP"/>
    </source>
</evidence>
<dbReference type="Proteomes" id="UP000183339">
    <property type="component" value="Unassembled WGS sequence"/>
</dbReference>
<dbReference type="OrthoDB" id="311329at2"/>
<reference evidence="3 4" key="1">
    <citation type="submission" date="2016-10" db="EMBL/GenBank/DDBJ databases">
        <authorList>
            <person name="de Groot N.N."/>
        </authorList>
    </citation>
    <scope>NUCLEOTIDE SEQUENCE [LARGE SCALE GENOMIC DNA]</scope>
    <source>
        <strain evidence="3 4">Nl7</strain>
    </source>
</reference>
<feature type="domain" description="Alginate export" evidence="2">
    <location>
        <begin position="62"/>
        <end position="445"/>
    </location>
</feature>
<dbReference type="EMBL" id="FOHI01000001">
    <property type="protein sequence ID" value="SES79238.1"/>
    <property type="molecule type" value="Genomic_DNA"/>
</dbReference>
<proteinExistence type="predicted"/>
<dbReference type="InterPro" id="IPR025388">
    <property type="entry name" value="Alginate_export_dom"/>
</dbReference>
<feature type="chain" id="PRO_5010245812" evidence="1">
    <location>
        <begin position="31"/>
        <end position="453"/>
    </location>
</feature>
<evidence type="ECO:0000259" key="2">
    <source>
        <dbReference type="Pfam" id="PF13372"/>
    </source>
</evidence>
<evidence type="ECO:0000313" key="4">
    <source>
        <dbReference type="Proteomes" id="UP000183339"/>
    </source>
</evidence>
<dbReference type="AlphaFoldDB" id="A0A1H9ZCD0"/>
<sequence>MPISMARRPAQYRNLGLGAVVLALAAPAHASEYKPLRFDEDWSQVCDKVKPKCWHIGESATLTLGANARVRAQHYGPDNFGIGSGSDSYVLFRGLAHGDLRVGKHVQAFVQFGAYDEAGRAGGPVSTDQSSPDLQQGFLAWNGDMFSFRAGRQEMTLGTSRLVSVREGPNIRLAFDGVRASWKQGSHRIDGFTFRPVVNKPGAFDDTDNKTQWLYGLHASLAPESIKLLKLDLYWLGYERDQARFAAAQGPEHRHSFGARLFGSKKGWDWNVETVFQTGHVGDQTIRAWTVATDTGFTFATLPWSPRLSLKADIASGDKKPGDGQLGTFNALYPNPTYFSEAALLAPGNIMDLQPAVTIRPIPSLTFLLGWNFLWKHHKADAVYTPPAPLVAIRETIGTGRYIGDQIRLEGTYLLDPQWEIRAAAVHFRVGDALIQAGGRDVTFLMTSLGFRW</sequence>